<gene>
    <name evidence="1" type="ORF">MLD38_039826</name>
</gene>
<sequence>MRKQSLAVTTLSLLSISIFSTFPPSHGSNTTGIRGSSLLPSTTDVTARGTRVSFSPAMAVAGLLCFLAASVSSAGGVGGGGLFVPVLKVVGGLDLRTASSFSAFMVTGGSVANVVCSLFVRSPRLGNRCPIDYDIALLSEPCMLLGVSVGVICNLVFPEWLITALFAVFLGWSTFATCRSGIWLWKLESEQGIIIASLGKEDEDRNGIEDGKEPLLQGTQHQHQPRGGREGEKFPWTRVGVLIAVWFSFFVVYLLRGNRYGQGIIPMEQCGPGYWMLTSFQIPLAVAFTWWTIRGKDSLRDHTQHDPSGNGPTNRLIFPLMALAAGLLGGLFGIGGGMLISPLLLQVGIPPEITSATCSFMVFFSTTMSALQYVLLGMDGIKVALVFSVMCFVSSNIGIMVLQRAIEKSGRASLIVFSVGTVMAVSTILMTGYGSIDVWKDYVSGRYMGFKSPC</sequence>
<proteinExistence type="predicted"/>
<evidence type="ECO:0000313" key="2">
    <source>
        <dbReference type="Proteomes" id="UP001057402"/>
    </source>
</evidence>
<evidence type="ECO:0000313" key="1">
    <source>
        <dbReference type="EMBL" id="KAI4304294.1"/>
    </source>
</evidence>
<name>A0ACB9L3C7_9MYRT</name>
<keyword evidence="2" id="KW-1185">Reference proteome</keyword>
<protein>
    <submittedName>
        <fullName evidence="1">Uncharacterized protein</fullName>
    </submittedName>
</protein>
<dbReference type="Proteomes" id="UP001057402">
    <property type="component" value="Chromosome 12"/>
</dbReference>
<comment type="caution">
    <text evidence="1">The sequence shown here is derived from an EMBL/GenBank/DDBJ whole genome shotgun (WGS) entry which is preliminary data.</text>
</comment>
<dbReference type="EMBL" id="CM042891">
    <property type="protein sequence ID" value="KAI4304294.1"/>
    <property type="molecule type" value="Genomic_DNA"/>
</dbReference>
<organism evidence="1 2">
    <name type="scientific">Melastoma candidum</name>
    <dbReference type="NCBI Taxonomy" id="119954"/>
    <lineage>
        <taxon>Eukaryota</taxon>
        <taxon>Viridiplantae</taxon>
        <taxon>Streptophyta</taxon>
        <taxon>Embryophyta</taxon>
        <taxon>Tracheophyta</taxon>
        <taxon>Spermatophyta</taxon>
        <taxon>Magnoliopsida</taxon>
        <taxon>eudicotyledons</taxon>
        <taxon>Gunneridae</taxon>
        <taxon>Pentapetalae</taxon>
        <taxon>rosids</taxon>
        <taxon>malvids</taxon>
        <taxon>Myrtales</taxon>
        <taxon>Melastomataceae</taxon>
        <taxon>Melastomatoideae</taxon>
        <taxon>Melastomateae</taxon>
        <taxon>Melastoma</taxon>
    </lineage>
</organism>
<accession>A0ACB9L3C7</accession>
<reference evidence="2" key="1">
    <citation type="journal article" date="2023" name="Front. Plant Sci.">
        <title>Chromosomal-level genome assembly of Melastoma candidum provides insights into trichome evolution.</title>
        <authorList>
            <person name="Zhong Y."/>
            <person name="Wu W."/>
            <person name="Sun C."/>
            <person name="Zou P."/>
            <person name="Liu Y."/>
            <person name="Dai S."/>
            <person name="Zhou R."/>
        </authorList>
    </citation>
    <scope>NUCLEOTIDE SEQUENCE [LARGE SCALE GENOMIC DNA]</scope>
</reference>